<dbReference type="PANTHER" id="PTHR22748:SF26">
    <property type="entry name" value="ENDONUCLEASE_EXONUCLEASE_PHOSPHATASE DOMAIN-CONTAINING PROTEIN"/>
    <property type="match status" value="1"/>
</dbReference>
<dbReference type="GO" id="GO:0005634">
    <property type="term" value="C:nucleus"/>
    <property type="evidence" value="ECO:0007669"/>
    <property type="project" value="TreeGrafter"/>
</dbReference>
<evidence type="ECO:0000256" key="7">
    <source>
        <dbReference type="ARBA" id="ARBA00022842"/>
    </source>
</evidence>
<evidence type="ECO:0000256" key="9">
    <source>
        <dbReference type="PIRSR" id="PIRSR604808-1"/>
    </source>
</evidence>
<comment type="similarity">
    <text evidence="2">Belongs to the DNA repair enzymes AP/ExoA family.</text>
</comment>
<dbReference type="InterPro" id="IPR004808">
    <property type="entry name" value="AP_endonuc_1"/>
</dbReference>
<evidence type="ECO:0000256" key="2">
    <source>
        <dbReference type="ARBA" id="ARBA00007092"/>
    </source>
</evidence>
<keyword evidence="8" id="KW-0234">DNA repair</keyword>
<keyword evidence="5" id="KW-0227">DNA damage</keyword>
<proteinExistence type="inferred from homology"/>
<dbReference type="CDD" id="cd09076">
    <property type="entry name" value="L1-EN"/>
    <property type="match status" value="1"/>
</dbReference>
<reference evidence="13" key="2">
    <citation type="submission" date="2025-09" db="UniProtKB">
        <authorList>
            <consortium name="Ensembl"/>
        </authorList>
    </citation>
    <scope>IDENTIFICATION</scope>
</reference>
<dbReference type="GeneTree" id="ENSGT00950000183016"/>
<organism evidence="13 14">
    <name type="scientific">Gadus morhua</name>
    <name type="common">Atlantic cod</name>
    <dbReference type="NCBI Taxonomy" id="8049"/>
    <lineage>
        <taxon>Eukaryota</taxon>
        <taxon>Metazoa</taxon>
        <taxon>Chordata</taxon>
        <taxon>Craniata</taxon>
        <taxon>Vertebrata</taxon>
        <taxon>Euteleostomi</taxon>
        <taxon>Actinopterygii</taxon>
        <taxon>Neopterygii</taxon>
        <taxon>Teleostei</taxon>
        <taxon>Neoteleostei</taxon>
        <taxon>Acanthomorphata</taxon>
        <taxon>Zeiogadaria</taxon>
        <taxon>Gadariae</taxon>
        <taxon>Gadiformes</taxon>
        <taxon>Gadoidei</taxon>
        <taxon>Gadidae</taxon>
        <taxon>Gadus</taxon>
    </lineage>
</organism>
<feature type="site" description="Interaction with DNA substrate" evidence="11">
    <location>
        <position position="239"/>
    </location>
</feature>
<feature type="binding site" evidence="10">
    <location>
        <position position="152"/>
    </location>
    <ligand>
        <name>Mg(2+)</name>
        <dbReference type="ChEBI" id="CHEBI:18420"/>
        <label>1</label>
    </ligand>
</feature>
<feature type="binding site" evidence="10">
    <location>
        <position position="49"/>
    </location>
    <ligand>
        <name>Mg(2+)</name>
        <dbReference type="ChEBI" id="CHEBI:18420"/>
        <label>1</label>
    </ligand>
</feature>
<dbReference type="GO" id="GO:0003906">
    <property type="term" value="F:DNA-(apurinic or apyrimidinic site) endonuclease activity"/>
    <property type="evidence" value="ECO:0007669"/>
    <property type="project" value="TreeGrafter"/>
</dbReference>
<keyword evidence="6" id="KW-0378">Hydrolase</keyword>
<feature type="binding site" evidence="10">
    <location>
        <position position="238"/>
    </location>
    <ligand>
        <name>Mg(2+)</name>
        <dbReference type="ChEBI" id="CHEBI:18420"/>
        <label>1</label>
    </ligand>
</feature>
<comment type="cofactor">
    <cofactor evidence="10">
        <name>Mg(2+)</name>
        <dbReference type="ChEBI" id="CHEBI:18420"/>
    </cofactor>
    <cofactor evidence="10">
        <name>Mn(2+)</name>
        <dbReference type="ChEBI" id="CHEBI:29035"/>
    </cofactor>
    <text evidence="10">Probably binds two magnesium or manganese ions per subunit.</text>
</comment>
<evidence type="ECO:0000313" key="13">
    <source>
        <dbReference type="Ensembl" id="ENSGMOP00000041397.1"/>
    </source>
</evidence>
<keyword evidence="10" id="KW-0464">Manganese</keyword>
<reference evidence="13" key="1">
    <citation type="submission" date="2025-08" db="UniProtKB">
        <authorList>
            <consortium name="Ensembl"/>
        </authorList>
    </citation>
    <scope>IDENTIFICATION</scope>
</reference>
<dbReference type="GO" id="GO:0008311">
    <property type="term" value="F:double-stranded DNA 3'-5' DNA exonuclease activity"/>
    <property type="evidence" value="ECO:0007669"/>
    <property type="project" value="UniProtKB-EC"/>
</dbReference>
<evidence type="ECO:0000256" key="6">
    <source>
        <dbReference type="ARBA" id="ARBA00022801"/>
    </source>
</evidence>
<dbReference type="SUPFAM" id="SSF56219">
    <property type="entry name" value="DNase I-like"/>
    <property type="match status" value="1"/>
</dbReference>
<dbReference type="Proteomes" id="UP000694546">
    <property type="component" value="Unassembled WGS sequence"/>
</dbReference>
<feature type="binding site" evidence="10">
    <location>
        <position position="239"/>
    </location>
    <ligand>
        <name>Mg(2+)</name>
        <dbReference type="ChEBI" id="CHEBI:18420"/>
        <label>1</label>
    </ligand>
</feature>
<evidence type="ECO:0000256" key="1">
    <source>
        <dbReference type="ARBA" id="ARBA00000493"/>
    </source>
</evidence>
<dbReference type="Ensembl" id="ENSGMOT00000072112.1">
    <property type="protein sequence ID" value="ENSGMOP00000041397.1"/>
    <property type="gene ID" value="ENSGMOG00000031310.1"/>
</dbReference>
<dbReference type="GO" id="GO:0008081">
    <property type="term" value="F:phosphoric diester hydrolase activity"/>
    <property type="evidence" value="ECO:0007669"/>
    <property type="project" value="TreeGrafter"/>
</dbReference>
<evidence type="ECO:0000256" key="8">
    <source>
        <dbReference type="ARBA" id="ARBA00023204"/>
    </source>
</evidence>
<evidence type="ECO:0000256" key="5">
    <source>
        <dbReference type="ARBA" id="ARBA00022763"/>
    </source>
</evidence>
<evidence type="ECO:0000256" key="3">
    <source>
        <dbReference type="ARBA" id="ARBA00012115"/>
    </source>
</evidence>
<dbReference type="PANTHER" id="PTHR22748">
    <property type="entry name" value="AP ENDONUCLEASE"/>
    <property type="match status" value="1"/>
</dbReference>
<keyword evidence="4 10" id="KW-0479">Metal-binding</keyword>
<evidence type="ECO:0000256" key="10">
    <source>
        <dbReference type="PIRSR" id="PIRSR604808-2"/>
    </source>
</evidence>
<feature type="binding site" evidence="10">
    <location>
        <position position="154"/>
    </location>
    <ligand>
        <name>Mg(2+)</name>
        <dbReference type="ChEBI" id="CHEBI:18420"/>
        <label>1</label>
    </ligand>
</feature>
<name>A0A8C5FJG7_GADMO</name>
<protein>
    <recommendedName>
        <fullName evidence="3">exodeoxyribonuclease III</fullName>
        <ecNumber evidence="3">3.1.11.2</ecNumber>
    </recommendedName>
</protein>
<dbReference type="InterPro" id="IPR036691">
    <property type="entry name" value="Endo/exonu/phosph_ase_sf"/>
</dbReference>
<feature type="active site" description="Proton acceptor" evidence="9">
    <location>
        <position position="239"/>
    </location>
</feature>
<sequence>MKDTLRNCTMDRGLQMVSLNVNGMNNPVKRAKVLAKFRKEGTVVIFLQETHLSSQEHDKLKRFGYDNTFYSSFKQTNRRGVATLIKNSVKFDLTKEISDKEGRYVMVKGKMEGQMVTLLNIYAPPDSDRKFFKTIFDIIAEESEGTLICAGDFNVTLDHKLDTTSTNRSRARISRYVNLQLSELGIVDVWRDMHLLDRDYTHYSHRYSTYSRIDYFFMTTGDRHRVEDCRIGVTDLSDHSAIYLTVDLNSRRRKTEWRMNVGLLNNKDLVEGIRRDITRYREENDNGEVDPTILWDALKSVIRGKLIAQTSLLKRTRLELYQNLIGQLKKLEKHHQELKTIETLKRVKEVRGKIDQIL</sequence>
<accession>A0A8C5FJG7</accession>
<keyword evidence="14" id="KW-1185">Reference proteome</keyword>
<feature type="active site" description="Proton donor/acceptor" evidence="9">
    <location>
        <position position="152"/>
    </location>
</feature>
<evidence type="ECO:0000256" key="4">
    <source>
        <dbReference type="ARBA" id="ARBA00022723"/>
    </source>
</evidence>
<feature type="active site" evidence="9">
    <location>
        <position position="122"/>
    </location>
</feature>
<evidence type="ECO:0000259" key="12">
    <source>
        <dbReference type="Pfam" id="PF03372"/>
    </source>
</evidence>
<dbReference type="GO" id="GO:0006284">
    <property type="term" value="P:base-excision repair"/>
    <property type="evidence" value="ECO:0007669"/>
    <property type="project" value="TreeGrafter"/>
</dbReference>
<feature type="binding site" evidence="10">
    <location>
        <position position="20"/>
    </location>
    <ligand>
        <name>Mg(2+)</name>
        <dbReference type="ChEBI" id="CHEBI:18420"/>
        <label>1</label>
    </ligand>
</feature>
<feature type="site" description="Important for catalytic activity" evidence="11">
    <location>
        <position position="214"/>
    </location>
</feature>
<dbReference type="Pfam" id="PF03372">
    <property type="entry name" value="Exo_endo_phos"/>
    <property type="match status" value="1"/>
</dbReference>
<evidence type="ECO:0000313" key="14">
    <source>
        <dbReference type="Proteomes" id="UP000694546"/>
    </source>
</evidence>
<dbReference type="Gene3D" id="3.60.10.10">
    <property type="entry name" value="Endonuclease/exonuclease/phosphatase"/>
    <property type="match status" value="1"/>
</dbReference>
<dbReference type="GO" id="GO:0046872">
    <property type="term" value="F:metal ion binding"/>
    <property type="evidence" value="ECO:0007669"/>
    <property type="project" value="UniProtKB-KW"/>
</dbReference>
<keyword evidence="7 10" id="KW-0460">Magnesium</keyword>
<feature type="site" description="Transition state stabilizer" evidence="11">
    <location>
        <position position="154"/>
    </location>
</feature>
<dbReference type="OMA" id="TGHENSA"/>
<comment type="catalytic activity">
    <reaction evidence="1">
        <text>Exonucleolytic cleavage in the 3'- to 5'-direction to yield nucleoside 5'-phosphates.</text>
        <dbReference type="EC" id="3.1.11.2"/>
    </reaction>
</comment>
<dbReference type="EC" id="3.1.11.2" evidence="3"/>
<dbReference type="AlphaFoldDB" id="A0A8C5FJG7"/>
<evidence type="ECO:0000256" key="11">
    <source>
        <dbReference type="PIRSR" id="PIRSR604808-3"/>
    </source>
</evidence>
<dbReference type="InterPro" id="IPR005135">
    <property type="entry name" value="Endo/exonuclease/phosphatase"/>
</dbReference>
<feature type="domain" description="Endonuclease/exonuclease/phosphatase" evidence="12">
    <location>
        <begin position="18"/>
        <end position="239"/>
    </location>
</feature>